<accession>A0A7S1NH50</accession>
<reference evidence="2" key="1">
    <citation type="submission" date="2021-01" db="EMBL/GenBank/DDBJ databases">
        <authorList>
            <person name="Corre E."/>
            <person name="Pelletier E."/>
            <person name="Niang G."/>
            <person name="Scheremetjew M."/>
            <person name="Finn R."/>
            <person name="Kale V."/>
            <person name="Holt S."/>
            <person name="Cochrane G."/>
            <person name="Meng A."/>
            <person name="Brown T."/>
            <person name="Cohen L."/>
        </authorList>
    </citation>
    <scope>NUCLEOTIDE SEQUENCE</scope>
    <source>
        <strain evidence="2">NIES-381</strain>
    </source>
</reference>
<protein>
    <submittedName>
        <fullName evidence="2">Uncharacterized protein</fullName>
    </submittedName>
</protein>
<dbReference type="AlphaFoldDB" id="A0A7S1NH50"/>
<organism evidence="2">
    <name type="scientific">Eutreptiella gymnastica</name>
    <dbReference type="NCBI Taxonomy" id="73025"/>
    <lineage>
        <taxon>Eukaryota</taxon>
        <taxon>Discoba</taxon>
        <taxon>Euglenozoa</taxon>
        <taxon>Euglenida</taxon>
        <taxon>Spirocuta</taxon>
        <taxon>Euglenophyceae</taxon>
        <taxon>Eutreptiales</taxon>
        <taxon>Eutreptiaceae</taxon>
        <taxon>Eutreptiella</taxon>
    </lineage>
</organism>
<feature type="compositionally biased region" description="Basic and acidic residues" evidence="1">
    <location>
        <begin position="87"/>
        <end position="105"/>
    </location>
</feature>
<gene>
    <name evidence="2" type="ORF">EGYM00392_LOCUS30374</name>
</gene>
<evidence type="ECO:0000256" key="1">
    <source>
        <dbReference type="SAM" id="MobiDB-lite"/>
    </source>
</evidence>
<dbReference type="EMBL" id="HBGA01081547">
    <property type="protein sequence ID" value="CAD9019260.1"/>
    <property type="molecule type" value="Transcribed_RNA"/>
</dbReference>
<feature type="region of interest" description="Disordered" evidence="1">
    <location>
        <begin position="87"/>
        <end position="115"/>
    </location>
</feature>
<proteinExistence type="predicted"/>
<name>A0A7S1NH50_9EUGL</name>
<sequence>MPEHKKNVERVDEEGLTKPEAKIYLAVSAAHYKCMMHDEDASWVIKDNNLTYPMFVSLSQYMNSKHAVGAVHLVGDQFTGTQYDCKSTDEREGLKYSPVKAHETPGGEGRSPAPR</sequence>
<evidence type="ECO:0000313" key="2">
    <source>
        <dbReference type="EMBL" id="CAD9019260.1"/>
    </source>
</evidence>